<evidence type="ECO:0000259" key="3">
    <source>
        <dbReference type="PROSITE" id="PS50119"/>
    </source>
</evidence>
<proteinExistence type="predicted"/>
<dbReference type="GO" id="GO:0008270">
    <property type="term" value="F:zinc ion binding"/>
    <property type="evidence" value="ECO:0007669"/>
    <property type="project" value="UniProtKB-KW"/>
</dbReference>
<organism evidence="4 6">
    <name type="scientific">Didymodactylos carnosus</name>
    <dbReference type="NCBI Taxonomy" id="1234261"/>
    <lineage>
        <taxon>Eukaryota</taxon>
        <taxon>Metazoa</taxon>
        <taxon>Spiralia</taxon>
        <taxon>Gnathifera</taxon>
        <taxon>Rotifera</taxon>
        <taxon>Eurotatoria</taxon>
        <taxon>Bdelloidea</taxon>
        <taxon>Philodinida</taxon>
        <taxon>Philodinidae</taxon>
        <taxon>Didymodactylos</taxon>
    </lineage>
</organism>
<evidence type="ECO:0000256" key="2">
    <source>
        <dbReference type="SAM" id="Coils"/>
    </source>
</evidence>
<dbReference type="Proteomes" id="UP000663829">
    <property type="component" value="Unassembled WGS sequence"/>
</dbReference>
<dbReference type="EMBL" id="CAJOBC010001950">
    <property type="protein sequence ID" value="CAF3707390.1"/>
    <property type="molecule type" value="Genomic_DNA"/>
</dbReference>
<feature type="domain" description="B box-type" evidence="3">
    <location>
        <begin position="2"/>
        <end position="54"/>
    </location>
</feature>
<evidence type="ECO:0000313" key="4">
    <source>
        <dbReference type="EMBL" id="CAF0929205.1"/>
    </source>
</evidence>
<gene>
    <name evidence="4" type="ORF">GPM918_LOCUS10088</name>
    <name evidence="5" type="ORF">SRO942_LOCUS10085</name>
</gene>
<evidence type="ECO:0000313" key="6">
    <source>
        <dbReference type="Proteomes" id="UP000663829"/>
    </source>
</evidence>
<dbReference type="PROSITE" id="PS50119">
    <property type="entry name" value="ZF_BBOX"/>
    <property type="match status" value="1"/>
</dbReference>
<keyword evidence="1" id="KW-0862">Zinc</keyword>
<name>A0A814BKR3_9BILA</name>
<dbReference type="EMBL" id="CAJNOQ010001951">
    <property type="protein sequence ID" value="CAF0929205.1"/>
    <property type="molecule type" value="Genomic_DNA"/>
</dbReference>
<reference evidence="4" key="1">
    <citation type="submission" date="2021-02" db="EMBL/GenBank/DDBJ databases">
        <authorList>
            <person name="Nowell W R."/>
        </authorList>
    </citation>
    <scope>NUCLEOTIDE SEQUENCE</scope>
</reference>
<dbReference type="AlphaFoldDB" id="A0A814BKR3"/>
<keyword evidence="6" id="KW-1185">Reference proteome</keyword>
<dbReference type="Proteomes" id="UP000681722">
    <property type="component" value="Unassembled WGS sequence"/>
</dbReference>
<feature type="coiled-coil region" evidence="2">
    <location>
        <begin position="79"/>
        <end position="142"/>
    </location>
</feature>
<evidence type="ECO:0000313" key="5">
    <source>
        <dbReference type="EMBL" id="CAF3707390.1"/>
    </source>
</evidence>
<dbReference type="OrthoDB" id="10044165at2759"/>
<keyword evidence="2" id="KW-0175">Coiled coil</keyword>
<comment type="caution">
    <text evidence="4">The sequence shown here is derived from an EMBL/GenBank/DDBJ whole genome shotgun (WGS) entry which is preliminary data.</text>
</comment>
<dbReference type="Gene3D" id="2.60.120.920">
    <property type="match status" value="1"/>
</dbReference>
<accession>A0A814BKR3</accession>
<keyword evidence="1" id="KW-0863">Zinc-finger</keyword>
<protein>
    <recommendedName>
        <fullName evidence="3">B box-type domain-containing protein</fullName>
    </recommendedName>
</protein>
<dbReference type="InterPro" id="IPR000315">
    <property type="entry name" value="Znf_B-box"/>
</dbReference>
<dbReference type="InterPro" id="IPR043136">
    <property type="entry name" value="B30.2/SPRY_sf"/>
</dbReference>
<evidence type="ECO:0000256" key="1">
    <source>
        <dbReference type="PROSITE-ProRule" id="PRU00024"/>
    </source>
</evidence>
<keyword evidence="1" id="KW-0479">Metal-binding</keyword>
<sequence>MSLKSLCVKCQKNNGILICSGCQYILCRKCTNDHRLELVTQLDHVVYEHDLIQQQLQAKDQNSYHTLFNQINKWQTESINKIKQAGEEARQSIRQLLDEHKEQLTKDLRRLIDELRKGKKSEDFVETDLDRWKHDVQKLKEELQMPSSIILETKKSPSWITMIKVNTKSSGQQQFLYQSPRVLLPSPSPSLGKRTVTRIDEFTTDLPTSRKQADKFNAEKIYGPIELQDEKKVAVHVGSANCATEVRGTNLYSTGKHRLQLKLEKMHHGYSLFGIVTESTLVQESSISSKSTYGWVPGNNKQAWLKGAGTAGYGGYDGDIMENDVLELVLNCDKKIIQLSNKRTNKLYQIPVDINSCPFPWQFYLSLYEIGDLVRIL</sequence>